<name>A0A378RWB2_MYROD</name>
<dbReference type="OrthoDB" id="9814143at2"/>
<dbReference type="EMBL" id="UGQL01000001">
    <property type="protein sequence ID" value="STZ27088.1"/>
    <property type="molecule type" value="Genomic_DNA"/>
</dbReference>
<keyword evidence="4 5" id="KW-0472">Membrane</keyword>
<accession>A0A378RWB2</accession>
<sequence length="247" mass="28480">MAKLTINTTQNIEIDFKAASIGERILAFILDMIFKILYFIVFYYLDTIFHFSNLFSNDVWSINAYFILISIPVIFYTVFFEILMQGYTPGKKILGIKVIKIDGYQATIVDYFVRWIFRVIDLFVGNGIVAVVSILCTSKSQRLGDFFAGTTVISTKTRMSLSTTIFQEVEQEYSPLLPQVIRLSDADIGVVKEIYLRFIQSRDYSLIKALANKLESELSIDKRQLELNNQQFVELVLKDYSHFTGKE</sequence>
<evidence type="ECO:0000313" key="8">
    <source>
        <dbReference type="EMBL" id="STZ27088.1"/>
    </source>
</evidence>
<reference evidence="8 9" key="1">
    <citation type="submission" date="2018-06" db="EMBL/GenBank/DDBJ databases">
        <authorList>
            <consortium name="Pathogen Informatics"/>
            <person name="Doyle S."/>
        </authorList>
    </citation>
    <scope>NUCLEOTIDE SEQUENCE [LARGE SCALE GENOMIC DNA]</scope>
    <source>
        <strain evidence="8 9">NCTC11179</strain>
    </source>
</reference>
<dbReference type="PANTHER" id="PTHR38480:SF1">
    <property type="entry name" value="SLR0254 PROTEIN"/>
    <property type="match status" value="1"/>
</dbReference>
<feature type="transmembrane region" description="Helical" evidence="5">
    <location>
        <begin position="115"/>
        <end position="135"/>
    </location>
</feature>
<organism evidence="8 9">
    <name type="scientific">Myroides odoratus</name>
    <name type="common">Flavobacterium odoratum</name>
    <dbReference type="NCBI Taxonomy" id="256"/>
    <lineage>
        <taxon>Bacteria</taxon>
        <taxon>Pseudomonadati</taxon>
        <taxon>Bacteroidota</taxon>
        <taxon>Flavobacteriia</taxon>
        <taxon>Flavobacteriales</taxon>
        <taxon>Flavobacteriaceae</taxon>
        <taxon>Myroides</taxon>
    </lineage>
</organism>
<evidence type="ECO:0000313" key="7">
    <source>
        <dbReference type="EMBL" id="QQU01364.1"/>
    </source>
</evidence>
<keyword evidence="2 5" id="KW-0812">Transmembrane</keyword>
<protein>
    <submittedName>
        <fullName evidence="7 8">RDD family</fullName>
    </submittedName>
</protein>
<evidence type="ECO:0000313" key="9">
    <source>
        <dbReference type="Proteomes" id="UP000255024"/>
    </source>
</evidence>
<comment type="subcellular location">
    <subcellularLocation>
        <location evidence="1">Membrane</location>
        <topology evidence="1">Multi-pass membrane protein</topology>
    </subcellularLocation>
</comment>
<feature type="domain" description="RDD" evidence="6">
    <location>
        <begin position="19"/>
        <end position="149"/>
    </location>
</feature>
<evidence type="ECO:0000259" key="6">
    <source>
        <dbReference type="Pfam" id="PF06271"/>
    </source>
</evidence>
<dbReference type="GeneID" id="93527270"/>
<dbReference type="GO" id="GO:0016020">
    <property type="term" value="C:membrane"/>
    <property type="evidence" value="ECO:0007669"/>
    <property type="project" value="UniProtKB-SubCell"/>
</dbReference>
<evidence type="ECO:0000256" key="5">
    <source>
        <dbReference type="SAM" id="Phobius"/>
    </source>
</evidence>
<feature type="transmembrane region" description="Helical" evidence="5">
    <location>
        <begin position="25"/>
        <end position="45"/>
    </location>
</feature>
<gene>
    <name evidence="7" type="ORF">I6I88_06360</name>
    <name evidence="8" type="ORF">NCTC11179_00618</name>
</gene>
<evidence type="ECO:0000256" key="4">
    <source>
        <dbReference type="ARBA" id="ARBA00023136"/>
    </source>
</evidence>
<dbReference type="RefSeq" id="WP_002991842.1">
    <property type="nucleotide sequence ID" value="NZ_CP068107.1"/>
</dbReference>
<evidence type="ECO:0000313" key="10">
    <source>
        <dbReference type="Proteomes" id="UP000596202"/>
    </source>
</evidence>
<feature type="transmembrane region" description="Helical" evidence="5">
    <location>
        <begin position="65"/>
        <end position="84"/>
    </location>
</feature>
<dbReference type="Pfam" id="PF06271">
    <property type="entry name" value="RDD"/>
    <property type="match status" value="1"/>
</dbReference>
<dbReference type="InterPro" id="IPR010432">
    <property type="entry name" value="RDD"/>
</dbReference>
<evidence type="ECO:0000256" key="3">
    <source>
        <dbReference type="ARBA" id="ARBA00022989"/>
    </source>
</evidence>
<dbReference type="EMBL" id="CP068108">
    <property type="protein sequence ID" value="QQU01364.1"/>
    <property type="molecule type" value="Genomic_DNA"/>
</dbReference>
<keyword evidence="3 5" id="KW-1133">Transmembrane helix</keyword>
<evidence type="ECO:0000256" key="1">
    <source>
        <dbReference type="ARBA" id="ARBA00004141"/>
    </source>
</evidence>
<evidence type="ECO:0000256" key="2">
    <source>
        <dbReference type="ARBA" id="ARBA00022692"/>
    </source>
</evidence>
<dbReference type="PANTHER" id="PTHR38480">
    <property type="entry name" value="SLR0254 PROTEIN"/>
    <property type="match status" value="1"/>
</dbReference>
<reference evidence="7 10" key="2">
    <citation type="submission" date="2021-01" db="EMBL/GenBank/DDBJ databases">
        <title>FDA dAtabase for Regulatory Grade micrObial Sequences (FDA-ARGOS): Supporting development and validation of Infectious Disease Dx tests.</title>
        <authorList>
            <person name="Sproer C."/>
            <person name="Gronow S."/>
            <person name="Severitt S."/>
            <person name="Schroder I."/>
            <person name="Tallon L."/>
            <person name="Sadzewicz L."/>
            <person name="Zhao X."/>
            <person name="Boylan J."/>
            <person name="Ott S."/>
            <person name="Bowen H."/>
            <person name="Vavikolanu K."/>
            <person name="Mehta A."/>
            <person name="Aluvathingal J."/>
            <person name="Nadendla S."/>
            <person name="Lowell S."/>
            <person name="Myers T."/>
            <person name="Yan Y."/>
            <person name="Sichtig H."/>
        </authorList>
    </citation>
    <scope>NUCLEOTIDE SEQUENCE [LARGE SCALE GENOMIC DNA]</scope>
    <source>
        <strain evidence="7 10">FDAARGOS_1131</strain>
    </source>
</reference>
<dbReference type="Proteomes" id="UP000596202">
    <property type="component" value="Chromosome"/>
</dbReference>
<dbReference type="AlphaFoldDB" id="A0A378RWB2"/>
<proteinExistence type="predicted"/>
<keyword evidence="9" id="KW-1185">Reference proteome</keyword>
<dbReference type="Proteomes" id="UP000255024">
    <property type="component" value="Unassembled WGS sequence"/>
</dbReference>